<reference evidence="3" key="2">
    <citation type="submission" date="2023-05" db="EMBL/GenBank/DDBJ databases">
        <authorList>
            <consortium name="Lawrence Berkeley National Laboratory"/>
            <person name="Steindorff A."/>
            <person name="Hensen N."/>
            <person name="Bonometti L."/>
            <person name="Westerberg I."/>
            <person name="Brannstrom I.O."/>
            <person name="Guillou S."/>
            <person name="Cros-Aarteil S."/>
            <person name="Calhoun S."/>
            <person name="Haridas S."/>
            <person name="Kuo A."/>
            <person name="Mondo S."/>
            <person name="Pangilinan J."/>
            <person name="Riley R."/>
            <person name="Labutti K."/>
            <person name="Andreopoulos B."/>
            <person name="Lipzen A."/>
            <person name="Chen C."/>
            <person name="Yanf M."/>
            <person name="Daum C."/>
            <person name="Ng V."/>
            <person name="Clum A."/>
            <person name="Ohm R."/>
            <person name="Martin F."/>
            <person name="Silar P."/>
            <person name="Natvig D."/>
            <person name="Lalanne C."/>
            <person name="Gautier V."/>
            <person name="Ament-Velasquez S.L."/>
            <person name="Kruys A."/>
            <person name="Hutchinson M.I."/>
            <person name="Powell A.J."/>
            <person name="Barry K."/>
            <person name="Miller A.N."/>
            <person name="Grigoriev I.V."/>
            <person name="Debuchy R."/>
            <person name="Gladieux P."/>
            <person name="Thoren M.H."/>
            <person name="Johannesson H."/>
        </authorList>
    </citation>
    <scope>NUCLEOTIDE SEQUENCE</scope>
    <source>
        <strain evidence="3">PSN309</strain>
    </source>
</reference>
<evidence type="ECO:0000313" key="3">
    <source>
        <dbReference type="EMBL" id="KAK4189415.1"/>
    </source>
</evidence>
<dbReference type="SUPFAM" id="SSF53335">
    <property type="entry name" value="S-adenosyl-L-methionine-dependent methyltransferases"/>
    <property type="match status" value="1"/>
</dbReference>
<dbReference type="EMBL" id="MU864375">
    <property type="protein sequence ID" value="KAK4189415.1"/>
    <property type="molecule type" value="Genomic_DNA"/>
</dbReference>
<comment type="caution">
    <text evidence="3">The sequence shown here is derived from an EMBL/GenBank/DDBJ whole genome shotgun (WGS) entry which is preliminary data.</text>
</comment>
<dbReference type="InterPro" id="IPR029063">
    <property type="entry name" value="SAM-dependent_MTases_sf"/>
</dbReference>
<dbReference type="PANTHER" id="PTHR43591:SF10">
    <property type="entry name" value="ABC TRANSMEMBRANE TYPE-1 DOMAIN-CONTAINING PROTEIN-RELATED"/>
    <property type="match status" value="1"/>
</dbReference>
<evidence type="ECO:0000313" key="4">
    <source>
        <dbReference type="Proteomes" id="UP001302126"/>
    </source>
</evidence>
<dbReference type="Proteomes" id="UP001302126">
    <property type="component" value="Unassembled WGS sequence"/>
</dbReference>
<keyword evidence="4" id="KW-1185">Reference proteome</keyword>
<feature type="region of interest" description="Disordered" evidence="2">
    <location>
        <begin position="1"/>
        <end position="94"/>
    </location>
</feature>
<evidence type="ECO:0000256" key="1">
    <source>
        <dbReference type="ARBA" id="ARBA00038158"/>
    </source>
</evidence>
<accession>A0AAN7AL31</accession>
<dbReference type="Gene3D" id="3.40.50.150">
    <property type="entry name" value="Vaccinia Virus protein VP39"/>
    <property type="match status" value="1"/>
</dbReference>
<feature type="compositionally biased region" description="Acidic residues" evidence="2">
    <location>
        <begin position="68"/>
        <end position="81"/>
    </location>
</feature>
<comment type="similarity">
    <text evidence="1">Belongs to the methyltransferase superfamily. LaeA methyltransferase family.</text>
</comment>
<dbReference type="GO" id="GO:0008168">
    <property type="term" value="F:methyltransferase activity"/>
    <property type="evidence" value="ECO:0007669"/>
    <property type="project" value="UniProtKB-KW"/>
</dbReference>
<sequence length="386" mass="43581">MSDLLNPPKDDGDRGLEPRPADDSKRRSWSKAPSPSPRQEVPEDEAIGTQGEHSDNNQPHRGQRDETIEPEDGPPDEDEFLAEGWDASSNGSTSVTSSIYAHTYENGRRYHAYRYGRYPIPNDDLEQNREDMKHAMMMEMTDGKLFLAPIGPNPQKIIDIGTGTGIWAIEMGDLFPSAEILGIDLSPIQPQWVPPNVKFMIDDAEDEWASGSNWDYAHLRGMSIVFRNLQKVIDQIYQNLKPGGYIEFQESHGRPQCDDSSMSSSDVMLQFYNLCVEALAKFGMDLNAPQTVGDLLTKAGFVNVTCVKRKIPVGVWPRDKTMRLIGLYVRETALQSLPSLTKAFEKGLGMSATEREVWAAKVKEAAMDSAVHRFYYFYFWWGQKPF</sequence>
<name>A0AAN7AL31_9PEZI</name>
<dbReference type="AlphaFoldDB" id="A0AAN7AL31"/>
<keyword evidence="3" id="KW-0808">Transferase</keyword>
<feature type="compositionally biased region" description="Basic and acidic residues" evidence="2">
    <location>
        <begin position="8"/>
        <end position="26"/>
    </location>
</feature>
<gene>
    <name evidence="3" type="ORF">QBC35DRAFT_430557</name>
</gene>
<reference evidence="3" key="1">
    <citation type="journal article" date="2023" name="Mol. Phylogenet. Evol.">
        <title>Genome-scale phylogeny and comparative genomics of the fungal order Sordariales.</title>
        <authorList>
            <person name="Hensen N."/>
            <person name="Bonometti L."/>
            <person name="Westerberg I."/>
            <person name="Brannstrom I.O."/>
            <person name="Guillou S."/>
            <person name="Cros-Aarteil S."/>
            <person name="Calhoun S."/>
            <person name="Haridas S."/>
            <person name="Kuo A."/>
            <person name="Mondo S."/>
            <person name="Pangilinan J."/>
            <person name="Riley R."/>
            <person name="LaButti K."/>
            <person name="Andreopoulos B."/>
            <person name="Lipzen A."/>
            <person name="Chen C."/>
            <person name="Yan M."/>
            <person name="Daum C."/>
            <person name="Ng V."/>
            <person name="Clum A."/>
            <person name="Steindorff A."/>
            <person name="Ohm R.A."/>
            <person name="Martin F."/>
            <person name="Silar P."/>
            <person name="Natvig D.O."/>
            <person name="Lalanne C."/>
            <person name="Gautier V."/>
            <person name="Ament-Velasquez S.L."/>
            <person name="Kruys A."/>
            <person name="Hutchinson M.I."/>
            <person name="Powell A.J."/>
            <person name="Barry K."/>
            <person name="Miller A.N."/>
            <person name="Grigoriev I.V."/>
            <person name="Debuchy R."/>
            <person name="Gladieux P."/>
            <person name="Hiltunen Thoren M."/>
            <person name="Johannesson H."/>
        </authorList>
    </citation>
    <scope>NUCLEOTIDE SEQUENCE</scope>
    <source>
        <strain evidence="3">PSN309</strain>
    </source>
</reference>
<keyword evidence="3" id="KW-0489">Methyltransferase</keyword>
<organism evidence="3 4">
    <name type="scientific">Podospora australis</name>
    <dbReference type="NCBI Taxonomy" id="1536484"/>
    <lineage>
        <taxon>Eukaryota</taxon>
        <taxon>Fungi</taxon>
        <taxon>Dikarya</taxon>
        <taxon>Ascomycota</taxon>
        <taxon>Pezizomycotina</taxon>
        <taxon>Sordariomycetes</taxon>
        <taxon>Sordariomycetidae</taxon>
        <taxon>Sordariales</taxon>
        <taxon>Podosporaceae</taxon>
        <taxon>Podospora</taxon>
    </lineage>
</organism>
<dbReference type="CDD" id="cd02440">
    <property type="entry name" value="AdoMet_MTases"/>
    <property type="match status" value="1"/>
</dbReference>
<proteinExistence type="inferred from homology"/>
<evidence type="ECO:0000256" key="2">
    <source>
        <dbReference type="SAM" id="MobiDB-lite"/>
    </source>
</evidence>
<protein>
    <submittedName>
        <fullName evidence="3">Methyltransferase</fullName>
    </submittedName>
</protein>
<dbReference type="Pfam" id="PF13489">
    <property type="entry name" value="Methyltransf_23"/>
    <property type="match status" value="1"/>
</dbReference>
<dbReference type="PANTHER" id="PTHR43591">
    <property type="entry name" value="METHYLTRANSFERASE"/>
    <property type="match status" value="1"/>
</dbReference>
<dbReference type="GO" id="GO:0032259">
    <property type="term" value="P:methylation"/>
    <property type="evidence" value="ECO:0007669"/>
    <property type="project" value="UniProtKB-KW"/>
</dbReference>